<dbReference type="EMBL" id="CP098827">
    <property type="protein sequence ID" value="XBO69656.1"/>
    <property type="molecule type" value="Genomic_DNA"/>
</dbReference>
<dbReference type="Pfam" id="PF06476">
    <property type="entry name" value="DUF1090"/>
    <property type="match status" value="1"/>
</dbReference>
<dbReference type="RefSeq" id="WP_045994404.1">
    <property type="nucleotide sequence ID" value="NZ_CP098827.1"/>
</dbReference>
<evidence type="ECO:0000256" key="2">
    <source>
        <dbReference type="SAM" id="SignalP"/>
    </source>
</evidence>
<reference evidence="3" key="1">
    <citation type="submission" date="2022-06" db="EMBL/GenBank/DDBJ databases">
        <title>A novel DMS-producing enzyme.</title>
        <authorList>
            <person name="Zhang Y."/>
        </authorList>
    </citation>
    <scope>NUCLEOTIDE SEQUENCE</scope>
    <source>
        <strain evidence="3">RT37</strain>
    </source>
</reference>
<feature type="coiled-coil region" evidence="1">
    <location>
        <begin position="73"/>
        <end position="130"/>
    </location>
</feature>
<evidence type="ECO:0000256" key="1">
    <source>
        <dbReference type="SAM" id="Coils"/>
    </source>
</evidence>
<feature type="signal peptide" evidence="2">
    <location>
        <begin position="1"/>
        <end position="23"/>
    </location>
</feature>
<sequence>MPFYRHTLLLTPVWLLLSTLAMADGSRDSCDQRAQALEHDLAFARHAEDTARVNELELALDGVRSGCTSEDVLSQAESRVREGQQMVEQRQQELNEAFDEGDIGQITRKREALEVAIEVLNARIAALKVLLPSAS</sequence>
<protein>
    <submittedName>
        <fullName evidence="3">DUF1090 domain-containing protein</fullName>
    </submittedName>
</protein>
<evidence type="ECO:0000313" key="3">
    <source>
        <dbReference type="EMBL" id="XBO69656.1"/>
    </source>
</evidence>
<gene>
    <name evidence="3" type="ORF">NFG58_13615</name>
</gene>
<dbReference type="InterPro" id="IPR009468">
    <property type="entry name" value="DUF1090"/>
</dbReference>
<dbReference type="AlphaFoldDB" id="A0AAU7KD93"/>
<keyword evidence="1" id="KW-0175">Coiled coil</keyword>
<feature type="chain" id="PRO_5043358230" evidence="2">
    <location>
        <begin position="24"/>
        <end position="135"/>
    </location>
</feature>
<organism evidence="3">
    <name type="scientific">Halomonas sp. RT37</name>
    <dbReference type="NCBI Taxonomy" id="2950872"/>
    <lineage>
        <taxon>Bacteria</taxon>
        <taxon>Pseudomonadati</taxon>
        <taxon>Pseudomonadota</taxon>
        <taxon>Gammaproteobacteria</taxon>
        <taxon>Oceanospirillales</taxon>
        <taxon>Halomonadaceae</taxon>
        <taxon>Halomonas</taxon>
    </lineage>
</organism>
<accession>A0AAU7KD93</accession>
<name>A0AAU7KD93_9GAMM</name>
<keyword evidence="2" id="KW-0732">Signal</keyword>
<proteinExistence type="predicted"/>